<keyword evidence="2" id="KW-0472">Membrane</keyword>
<feature type="compositionally biased region" description="Acidic residues" evidence="1">
    <location>
        <begin position="290"/>
        <end position="304"/>
    </location>
</feature>
<proteinExistence type="predicted"/>
<feature type="region of interest" description="Disordered" evidence="1">
    <location>
        <begin position="112"/>
        <end position="149"/>
    </location>
</feature>
<keyword evidence="2" id="KW-1133">Transmembrane helix</keyword>
<dbReference type="Proteomes" id="UP000030641">
    <property type="component" value="Unassembled WGS sequence"/>
</dbReference>
<keyword evidence="2" id="KW-0812">Transmembrane</keyword>
<evidence type="ECO:0000256" key="2">
    <source>
        <dbReference type="SAM" id="Phobius"/>
    </source>
</evidence>
<dbReference type="RefSeq" id="XP_013347756.1">
    <property type="nucleotide sequence ID" value="XM_013492302.1"/>
</dbReference>
<dbReference type="HOGENOM" id="CLU_1026669_0_0_1"/>
<dbReference type="InParanoid" id="A0A074YN16"/>
<name>A0A074YN16_AURSE</name>
<protein>
    <submittedName>
        <fullName evidence="3">Uncharacterized protein</fullName>
    </submittedName>
</protein>
<sequence>MCLDVFLVAACQKFMKTGMTDLCLDVPSTLSIAACSEGFEAWDGNHVLARLSTIQTILLRGAIISAIVCVVTTAPPVLFVMLILVAIAPETFSDLIFGHGTTHVQVDANITYDQPRTASQHARRTSPTRASARDGHPPSPPRPQSPEYTWVRRYNSPRPASVDASFAAQQPYTWRTGSGYVATYTNIAASTPPYLPPATRSEPTRHHSRGPNSPIFRNVPYSSMNPSPPRYPPSPSPPRHRRRERVDSDVSWDNDDRLPPARPREPDSPSRPEHSRRITAESMPGLIVMVDEESEHEHESEDEVLPIYERPPEYDDERHSRSSSQ</sequence>
<evidence type="ECO:0000313" key="3">
    <source>
        <dbReference type="EMBL" id="KEQ99173.1"/>
    </source>
</evidence>
<dbReference type="AlphaFoldDB" id="A0A074YN16"/>
<feature type="compositionally biased region" description="Pro residues" evidence="1">
    <location>
        <begin position="226"/>
        <end position="237"/>
    </location>
</feature>
<gene>
    <name evidence="3" type="ORF">AUEXF2481DRAFT_402994</name>
</gene>
<feature type="transmembrane region" description="Helical" evidence="2">
    <location>
        <begin position="57"/>
        <end position="87"/>
    </location>
</feature>
<feature type="region of interest" description="Disordered" evidence="1">
    <location>
        <begin position="189"/>
        <end position="325"/>
    </location>
</feature>
<organism evidence="3 4">
    <name type="scientific">Aureobasidium subglaciale (strain EXF-2481)</name>
    <name type="common">Aureobasidium pullulans var. subglaciale</name>
    <dbReference type="NCBI Taxonomy" id="1043005"/>
    <lineage>
        <taxon>Eukaryota</taxon>
        <taxon>Fungi</taxon>
        <taxon>Dikarya</taxon>
        <taxon>Ascomycota</taxon>
        <taxon>Pezizomycotina</taxon>
        <taxon>Dothideomycetes</taxon>
        <taxon>Dothideomycetidae</taxon>
        <taxon>Dothideales</taxon>
        <taxon>Saccotheciaceae</taxon>
        <taxon>Aureobasidium</taxon>
    </lineage>
</organism>
<dbReference type="EMBL" id="KL584751">
    <property type="protein sequence ID" value="KEQ99173.1"/>
    <property type="molecule type" value="Genomic_DNA"/>
</dbReference>
<evidence type="ECO:0000313" key="4">
    <source>
        <dbReference type="Proteomes" id="UP000030641"/>
    </source>
</evidence>
<dbReference type="OrthoDB" id="3937092at2759"/>
<feature type="compositionally biased region" description="Basic and acidic residues" evidence="1">
    <location>
        <begin position="244"/>
        <end position="279"/>
    </location>
</feature>
<accession>A0A074YN16</accession>
<dbReference type="GeneID" id="25366570"/>
<reference evidence="3 4" key="1">
    <citation type="journal article" date="2014" name="BMC Genomics">
        <title>Genome sequencing of four Aureobasidium pullulans varieties: biotechnological potential, stress tolerance, and description of new species.</title>
        <authorList>
            <person name="Gostin Ar C."/>
            <person name="Ohm R.A."/>
            <person name="Kogej T."/>
            <person name="Sonjak S."/>
            <person name="Turk M."/>
            <person name="Zajc J."/>
            <person name="Zalar P."/>
            <person name="Grube M."/>
            <person name="Sun H."/>
            <person name="Han J."/>
            <person name="Sharma A."/>
            <person name="Chiniquy J."/>
            <person name="Ngan C.Y."/>
            <person name="Lipzen A."/>
            <person name="Barry K."/>
            <person name="Grigoriev I.V."/>
            <person name="Gunde-Cimerman N."/>
        </authorList>
    </citation>
    <scope>NUCLEOTIDE SEQUENCE [LARGE SCALE GENOMIC DNA]</scope>
    <source>
        <strain evidence="3 4">EXF-2481</strain>
    </source>
</reference>
<keyword evidence="4" id="KW-1185">Reference proteome</keyword>
<evidence type="ECO:0000256" key="1">
    <source>
        <dbReference type="SAM" id="MobiDB-lite"/>
    </source>
</evidence>
<feature type="compositionally biased region" description="Basic and acidic residues" evidence="1">
    <location>
        <begin position="310"/>
        <end position="325"/>
    </location>
</feature>